<dbReference type="InterPro" id="IPR000863">
    <property type="entry name" value="Sulfotransferase_dom"/>
</dbReference>
<dbReference type="EMBL" id="KB296374">
    <property type="protein sequence ID" value="ELU11839.1"/>
    <property type="molecule type" value="Genomic_DNA"/>
</dbReference>
<reference evidence="7" key="3">
    <citation type="submission" date="2015-06" db="UniProtKB">
        <authorList>
            <consortium name="EnsemblMetazoa"/>
        </authorList>
    </citation>
    <scope>IDENTIFICATION</scope>
</reference>
<evidence type="ECO:0000256" key="3">
    <source>
        <dbReference type="PIRSR" id="PIRSR637359-2"/>
    </source>
</evidence>
<evidence type="ECO:0000256" key="1">
    <source>
        <dbReference type="ARBA" id="ARBA00022679"/>
    </source>
</evidence>
<dbReference type="Gene3D" id="3.40.50.300">
    <property type="entry name" value="P-loop containing nucleotide triphosphate hydrolases"/>
    <property type="match status" value="1"/>
</dbReference>
<name>R7UZW5_CAPTE</name>
<evidence type="ECO:0000313" key="7">
    <source>
        <dbReference type="EnsemblMetazoa" id="CapteP149806"/>
    </source>
</evidence>
<dbReference type="OrthoDB" id="411451at2759"/>
<dbReference type="Proteomes" id="UP000014760">
    <property type="component" value="Unassembled WGS sequence"/>
</dbReference>
<dbReference type="AlphaFoldDB" id="R7UZW5"/>
<evidence type="ECO:0000259" key="5">
    <source>
        <dbReference type="Pfam" id="PF00685"/>
    </source>
</evidence>
<dbReference type="STRING" id="283909.R7UZW5"/>
<dbReference type="GO" id="GO:0008467">
    <property type="term" value="F:[heparan sulfate]-glucosamine 3-sulfotransferase activity"/>
    <property type="evidence" value="ECO:0007669"/>
    <property type="project" value="TreeGrafter"/>
</dbReference>
<keyword evidence="8" id="KW-1185">Reference proteome</keyword>
<evidence type="ECO:0000313" key="6">
    <source>
        <dbReference type="EMBL" id="ELU11839.1"/>
    </source>
</evidence>
<accession>R7UZW5</accession>
<keyword evidence="4" id="KW-1015">Disulfide bond</keyword>
<organism evidence="6">
    <name type="scientific">Capitella teleta</name>
    <name type="common">Polychaete worm</name>
    <dbReference type="NCBI Taxonomy" id="283909"/>
    <lineage>
        <taxon>Eukaryota</taxon>
        <taxon>Metazoa</taxon>
        <taxon>Spiralia</taxon>
        <taxon>Lophotrochozoa</taxon>
        <taxon>Annelida</taxon>
        <taxon>Polychaeta</taxon>
        <taxon>Sedentaria</taxon>
        <taxon>Scolecida</taxon>
        <taxon>Capitellidae</taxon>
        <taxon>Capitella</taxon>
    </lineage>
</organism>
<dbReference type="OMA" id="HWANFEN"/>
<keyword evidence="2" id="KW-0325">Glycoprotein</keyword>
<dbReference type="PANTHER" id="PTHR10605:SF65">
    <property type="entry name" value="GH20068P"/>
    <property type="match status" value="1"/>
</dbReference>
<feature type="domain" description="Sulfotransferase" evidence="5">
    <location>
        <begin position="10"/>
        <end position="225"/>
    </location>
</feature>
<feature type="binding site" evidence="3">
    <location>
        <position position="81"/>
    </location>
    <ligand>
        <name>3'-phosphoadenylyl sulfate</name>
        <dbReference type="ChEBI" id="CHEBI:58339"/>
    </ligand>
</feature>
<dbReference type="InterPro" id="IPR037359">
    <property type="entry name" value="NST/OST"/>
</dbReference>
<reference evidence="6 8" key="2">
    <citation type="journal article" date="2013" name="Nature">
        <title>Insights into bilaterian evolution from three spiralian genomes.</title>
        <authorList>
            <person name="Simakov O."/>
            <person name="Marletaz F."/>
            <person name="Cho S.J."/>
            <person name="Edsinger-Gonzales E."/>
            <person name="Havlak P."/>
            <person name="Hellsten U."/>
            <person name="Kuo D.H."/>
            <person name="Larsson T."/>
            <person name="Lv J."/>
            <person name="Arendt D."/>
            <person name="Savage R."/>
            <person name="Osoegawa K."/>
            <person name="de Jong P."/>
            <person name="Grimwood J."/>
            <person name="Chapman J.A."/>
            <person name="Shapiro H."/>
            <person name="Aerts A."/>
            <person name="Otillar R.P."/>
            <person name="Terry A.Y."/>
            <person name="Boore J.L."/>
            <person name="Grigoriev I.V."/>
            <person name="Lindberg D.R."/>
            <person name="Seaver E.C."/>
            <person name="Weisblat D.A."/>
            <person name="Putnam N.H."/>
            <person name="Rokhsar D.S."/>
        </authorList>
    </citation>
    <scope>NUCLEOTIDE SEQUENCE</scope>
    <source>
        <strain evidence="6 8">I ESC-2004</strain>
    </source>
</reference>
<reference evidence="8" key="1">
    <citation type="submission" date="2012-12" db="EMBL/GenBank/DDBJ databases">
        <authorList>
            <person name="Hellsten U."/>
            <person name="Grimwood J."/>
            <person name="Chapman J.A."/>
            <person name="Shapiro H."/>
            <person name="Aerts A."/>
            <person name="Otillar R.P."/>
            <person name="Terry A.Y."/>
            <person name="Boore J.L."/>
            <person name="Simakov O."/>
            <person name="Marletaz F."/>
            <person name="Cho S.-J."/>
            <person name="Edsinger-Gonzales E."/>
            <person name="Havlak P."/>
            <person name="Kuo D.-H."/>
            <person name="Larsson T."/>
            <person name="Lv J."/>
            <person name="Arendt D."/>
            <person name="Savage R."/>
            <person name="Osoegawa K."/>
            <person name="de Jong P."/>
            <person name="Lindberg D.R."/>
            <person name="Seaver E.C."/>
            <person name="Weisblat D.A."/>
            <person name="Putnam N.H."/>
            <person name="Grigoriev I.V."/>
            <person name="Rokhsar D.S."/>
        </authorList>
    </citation>
    <scope>NUCLEOTIDE SEQUENCE</scope>
    <source>
        <strain evidence="8">I ESC-2004</strain>
    </source>
</reference>
<gene>
    <name evidence="6" type="ORF">CAPTEDRAFT_149806</name>
</gene>
<evidence type="ECO:0000256" key="2">
    <source>
        <dbReference type="ARBA" id="ARBA00023180"/>
    </source>
</evidence>
<dbReference type="InterPro" id="IPR027417">
    <property type="entry name" value="P-loop_NTPase"/>
</dbReference>
<evidence type="ECO:0000256" key="4">
    <source>
        <dbReference type="PIRSR" id="PIRSR637359-3"/>
    </source>
</evidence>
<feature type="binding site" evidence="3">
    <location>
        <position position="193"/>
    </location>
    <ligand>
        <name>3'-phosphoadenylyl sulfate</name>
        <dbReference type="ChEBI" id="CHEBI:58339"/>
    </ligand>
</feature>
<dbReference type="EnsemblMetazoa" id="CapteT149806">
    <property type="protein sequence ID" value="CapteP149806"/>
    <property type="gene ID" value="CapteG149806"/>
</dbReference>
<sequence length="247" mass="28966">MDPRIKTALVGEPHFFDVAPRYSKGLEYYRNLFQPACPSDAVIEKTPSYFRTPVVTERVYACNASMKLMVSMRDPIDRAVSDFYFEKRRHEEGLDHTGNIDLRSTFVNQTFEDVVLTEQGEIDAEFPPIARSLYEVSLLRWLTKFPLKQFHLIDADLFIKDPVTVLRRIEVFLGLEPMITPDMVYLAKMKGYYCVRGRRCNGTETGHKYDPISDELHKKMKVFFRPHVSKLYKLTNRKLSWMSKYLE</sequence>
<keyword evidence="1" id="KW-0808">Transferase</keyword>
<evidence type="ECO:0000313" key="8">
    <source>
        <dbReference type="Proteomes" id="UP000014760"/>
    </source>
</evidence>
<proteinExistence type="predicted"/>
<feature type="binding site" evidence="3">
    <location>
        <position position="73"/>
    </location>
    <ligand>
        <name>3'-phosphoadenylyl sulfate</name>
        <dbReference type="ChEBI" id="CHEBI:58339"/>
    </ligand>
</feature>
<protein>
    <recommendedName>
        <fullName evidence="5">Sulfotransferase domain-containing protein</fullName>
    </recommendedName>
</protein>
<dbReference type="HOGENOM" id="CLU_017703_4_0_1"/>
<dbReference type="SUPFAM" id="SSF52540">
    <property type="entry name" value="P-loop containing nucleoside triphosphate hydrolases"/>
    <property type="match status" value="1"/>
</dbReference>
<feature type="disulfide bond" evidence="4">
    <location>
        <begin position="194"/>
        <end position="200"/>
    </location>
</feature>
<dbReference type="EMBL" id="AMQN01005602">
    <property type="status" value="NOT_ANNOTATED_CDS"/>
    <property type="molecule type" value="Genomic_DNA"/>
</dbReference>
<dbReference type="PANTHER" id="PTHR10605">
    <property type="entry name" value="HEPARAN SULFATE SULFOTRANSFERASE"/>
    <property type="match status" value="1"/>
</dbReference>
<dbReference type="Pfam" id="PF00685">
    <property type="entry name" value="Sulfotransfer_1"/>
    <property type="match status" value="1"/>
</dbReference>